<dbReference type="PANTHER" id="PTHR43004:SF19">
    <property type="entry name" value="BINDING MONOOXYGENASE, PUTATIVE (JCVI)-RELATED"/>
    <property type="match status" value="1"/>
</dbReference>
<dbReference type="GO" id="GO:0016709">
    <property type="term" value="F:oxidoreductase activity, acting on paired donors, with incorporation or reduction of molecular oxygen, NAD(P)H as one donor, and incorporation of one atom of oxygen"/>
    <property type="evidence" value="ECO:0007669"/>
    <property type="project" value="UniProtKB-ARBA"/>
</dbReference>
<evidence type="ECO:0000259" key="5">
    <source>
        <dbReference type="Pfam" id="PF01494"/>
    </source>
</evidence>
<evidence type="ECO:0000256" key="2">
    <source>
        <dbReference type="ARBA" id="ARBA00022630"/>
    </source>
</evidence>
<dbReference type="EMBL" id="KN837263">
    <property type="protein sequence ID" value="KIJ30349.1"/>
    <property type="molecule type" value="Genomic_DNA"/>
</dbReference>
<dbReference type="InterPro" id="IPR002938">
    <property type="entry name" value="FAD-bd"/>
</dbReference>
<dbReference type="GO" id="GO:0071949">
    <property type="term" value="F:FAD binding"/>
    <property type="evidence" value="ECO:0007669"/>
    <property type="project" value="InterPro"/>
</dbReference>
<dbReference type="Pfam" id="PF01494">
    <property type="entry name" value="FAD_binding_3"/>
    <property type="match status" value="1"/>
</dbReference>
<dbReference type="Proteomes" id="UP000054279">
    <property type="component" value="Unassembled WGS sequence"/>
</dbReference>
<dbReference type="HOGENOM" id="CLU_009665_20_0_1"/>
<comment type="cofactor">
    <cofactor evidence="1">
        <name>FAD</name>
        <dbReference type="ChEBI" id="CHEBI:57692"/>
    </cofactor>
</comment>
<keyword evidence="4" id="KW-0560">Oxidoreductase</keyword>
<feature type="domain" description="FAD-binding" evidence="5">
    <location>
        <begin position="8"/>
        <end position="224"/>
    </location>
</feature>
<keyword evidence="7" id="KW-1185">Reference proteome</keyword>
<evidence type="ECO:0000256" key="1">
    <source>
        <dbReference type="ARBA" id="ARBA00001974"/>
    </source>
</evidence>
<keyword evidence="2" id="KW-0285">Flavoprotein</keyword>
<evidence type="ECO:0000256" key="4">
    <source>
        <dbReference type="ARBA" id="ARBA00023002"/>
    </source>
</evidence>
<dbReference type="OrthoDB" id="10016252at2759"/>
<organism evidence="6 7">
    <name type="scientific">Sphaerobolus stellatus (strain SS14)</name>
    <dbReference type="NCBI Taxonomy" id="990650"/>
    <lineage>
        <taxon>Eukaryota</taxon>
        <taxon>Fungi</taxon>
        <taxon>Dikarya</taxon>
        <taxon>Basidiomycota</taxon>
        <taxon>Agaricomycotina</taxon>
        <taxon>Agaricomycetes</taxon>
        <taxon>Phallomycetidae</taxon>
        <taxon>Geastrales</taxon>
        <taxon>Sphaerobolaceae</taxon>
        <taxon>Sphaerobolus</taxon>
    </lineage>
</organism>
<dbReference type="PRINTS" id="PR00420">
    <property type="entry name" value="RNGMNOXGNASE"/>
</dbReference>
<evidence type="ECO:0000256" key="3">
    <source>
        <dbReference type="ARBA" id="ARBA00022827"/>
    </source>
</evidence>
<name>A0A0C9U7L6_SPHS4</name>
<dbReference type="Gene3D" id="3.30.70.2450">
    <property type="match status" value="1"/>
</dbReference>
<protein>
    <recommendedName>
        <fullName evidence="5">FAD-binding domain-containing protein</fullName>
    </recommendedName>
</protein>
<reference evidence="6 7" key="1">
    <citation type="submission" date="2014-06" db="EMBL/GenBank/DDBJ databases">
        <title>Evolutionary Origins and Diversification of the Mycorrhizal Mutualists.</title>
        <authorList>
            <consortium name="DOE Joint Genome Institute"/>
            <consortium name="Mycorrhizal Genomics Consortium"/>
            <person name="Kohler A."/>
            <person name="Kuo A."/>
            <person name="Nagy L.G."/>
            <person name="Floudas D."/>
            <person name="Copeland A."/>
            <person name="Barry K.W."/>
            <person name="Cichocki N."/>
            <person name="Veneault-Fourrey C."/>
            <person name="LaButti K."/>
            <person name="Lindquist E.A."/>
            <person name="Lipzen A."/>
            <person name="Lundell T."/>
            <person name="Morin E."/>
            <person name="Murat C."/>
            <person name="Riley R."/>
            <person name="Ohm R."/>
            <person name="Sun H."/>
            <person name="Tunlid A."/>
            <person name="Henrissat B."/>
            <person name="Grigoriev I.V."/>
            <person name="Hibbett D.S."/>
            <person name="Martin F."/>
        </authorList>
    </citation>
    <scope>NUCLEOTIDE SEQUENCE [LARGE SCALE GENOMIC DNA]</scope>
    <source>
        <strain evidence="6 7">SS14</strain>
    </source>
</reference>
<proteinExistence type="predicted"/>
<dbReference type="Gene3D" id="3.50.50.60">
    <property type="entry name" value="FAD/NAD(P)-binding domain"/>
    <property type="match status" value="1"/>
</dbReference>
<dbReference type="SUPFAM" id="SSF51905">
    <property type="entry name" value="FAD/NAD(P)-binding domain"/>
    <property type="match status" value="1"/>
</dbReference>
<evidence type="ECO:0000313" key="6">
    <source>
        <dbReference type="EMBL" id="KIJ30349.1"/>
    </source>
</evidence>
<sequence>MVSFEDGSSIRARYIVGADGARSTIRHIADIEFKDPFSGESYDEPPALPSLNFVLADAVLQRPLPKGIALDRVTAFFDACFFLIPLSSSVDGNGILCRVFLGYVDGKQDLPRNPTPEYIQSELDKRNPFDEKLVILSVKTGSRYRTRSALANTFYKKIGNSSILLVGDAGHVHTPLGGQGMNLGICDGVAAAHAIAQHLKSANLALSEQDDILIRYAESRRQNGLRVITGTKKLNYMVYWNYGWRRVVRNAIISTVRITPFARKQLALDISGLSNRE</sequence>
<dbReference type="InterPro" id="IPR036188">
    <property type="entry name" value="FAD/NAD-bd_sf"/>
</dbReference>
<keyword evidence="3" id="KW-0274">FAD</keyword>
<dbReference type="InterPro" id="IPR050641">
    <property type="entry name" value="RIFMO-like"/>
</dbReference>
<gene>
    <name evidence="6" type="ORF">M422DRAFT_268106</name>
</gene>
<dbReference type="AlphaFoldDB" id="A0A0C9U7L6"/>
<accession>A0A0C9U7L6</accession>
<dbReference type="PANTHER" id="PTHR43004">
    <property type="entry name" value="TRK SYSTEM POTASSIUM UPTAKE PROTEIN"/>
    <property type="match status" value="1"/>
</dbReference>
<evidence type="ECO:0000313" key="7">
    <source>
        <dbReference type="Proteomes" id="UP000054279"/>
    </source>
</evidence>